<dbReference type="Proteomes" id="UP000594586">
    <property type="component" value="Chromosome"/>
</dbReference>
<feature type="signal peptide" evidence="1">
    <location>
        <begin position="1"/>
        <end position="28"/>
    </location>
</feature>
<dbReference type="EMBL" id="CP064955">
    <property type="protein sequence ID" value="QPK82618.1"/>
    <property type="molecule type" value="Genomic_DNA"/>
</dbReference>
<accession>A0A7T0PD59</accession>
<evidence type="ECO:0000313" key="4">
    <source>
        <dbReference type="Proteomes" id="UP000594586"/>
    </source>
</evidence>
<gene>
    <name evidence="3" type="ORF">G7Y29_06935</name>
</gene>
<keyword evidence="4" id="KW-1185">Reference proteome</keyword>
<proteinExistence type="predicted"/>
<keyword evidence="1" id="KW-0732">Signal</keyword>
<name>A0A7T0PD59_9CORY</name>
<protein>
    <submittedName>
        <fullName evidence="3">META domain-containing protein</fullName>
    </submittedName>
</protein>
<dbReference type="InterPro" id="IPR038670">
    <property type="entry name" value="HslJ-like_sf"/>
</dbReference>
<dbReference type="InterPro" id="IPR005184">
    <property type="entry name" value="DUF306_Meta_HslJ"/>
</dbReference>
<dbReference type="Pfam" id="PF03724">
    <property type="entry name" value="META"/>
    <property type="match status" value="1"/>
</dbReference>
<feature type="domain" description="DUF306" evidence="2">
    <location>
        <begin position="77"/>
        <end position="166"/>
    </location>
</feature>
<evidence type="ECO:0000313" key="3">
    <source>
        <dbReference type="EMBL" id="QPK82618.1"/>
    </source>
</evidence>
<feature type="chain" id="PRO_5038787627" evidence="1">
    <location>
        <begin position="29"/>
        <end position="173"/>
    </location>
</feature>
<evidence type="ECO:0000256" key="1">
    <source>
        <dbReference type="SAM" id="SignalP"/>
    </source>
</evidence>
<reference evidence="3 4" key="1">
    <citation type="submission" date="2020-11" db="EMBL/GenBank/DDBJ databases">
        <title>Corynebacterium sp. MC1420.</title>
        <authorList>
            <person name="Zhou J."/>
        </authorList>
    </citation>
    <scope>NUCLEOTIDE SEQUENCE [LARGE SCALE GENOMIC DNA]</scope>
    <source>
        <strain evidence="3 4">MC1420</strain>
    </source>
</reference>
<dbReference type="KEGG" id="cqn:G7Y29_06935"/>
<dbReference type="AlphaFoldDB" id="A0A7T0PD59"/>
<dbReference type="Gene3D" id="2.40.128.270">
    <property type="match status" value="1"/>
</dbReference>
<organism evidence="3 4">
    <name type="scientific">Corynebacterium qintianiae</name>
    <dbReference type="NCBI Taxonomy" id="2709392"/>
    <lineage>
        <taxon>Bacteria</taxon>
        <taxon>Bacillati</taxon>
        <taxon>Actinomycetota</taxon>
        <taxon>Actinomycetes</taxon>
        <taxon>Mycobacteriales</taxon>
        <taxon>Corynebacteriaceae</taxon>
        <taxon>Corynebacterium</taxon>
    </lineage>
</organism>
<evidence type="ECO:0000259" key="2">
    <source>
        <dbReference type="Pfam" id="PF03724"/>
    </source>
</evidence>
<dbReference type="RefSeq" id="WP_165002576.1">
    <property type="nucleotide sequence ID" value="NZ_CP064955.1"/>
</dbReference>
<sequence>MNSNRKLSLALGAGVAIFLGTCSPVSNASASSSSTSIFGGLMNSQSPTPAIVPLPADAVPATGGVLARVMDTEWVPQPAHGKTRVSFAPQHGTEGFRVEGGPCNGYGTVIHPDADSGRYTTTPLPVTRMACDSFEYEGAITQALQDANAFYVAGDDTLYLAGNNGALKLVRAD</sequence>